<dbReference type="Proteomes" id="UP001150942">
    <property type="component" value="Unassembled WGS sequence"/>
</dbReference>
<dbReference type="EMBL" id="JAPQKQ010000006">
    <property type="protein sequence ID" value="KAJ5193435.1"/>
    <property type="molecule type" value="Genomic_DNA"/>
</dbReference>
<sequence length="65" mass="7216">MYEPQEVELNELIAAVPILSLPVSLETLTLHDFNPVSSSFGSLVERVEVGQLPNLRAVTYQKLYG</sequence>
<proteinExistence type="predicted"/>
<reference evidence="1" key="2">
    <citation type="journal article" date="2023" name="IMA Fungus">
        <title>Comparative genomic study of the Penicillium genus elucidates a diverse pangenome and 15 lateral gene transfer events.</title>
        <authorList>
            <person name="Petersen C."/>
            <person name="Sorensen T."/>
            <person name="Nielsen M.R."/>
            <person name="Sondergaard T.E."/>
            <person name="Sorensen J.L."/>
            <person name="Fitzpatrick D.A."/>
            <person name="Frisvad J.C."/>
            <person name="Nielsen K.L."/>
        </authorList>
    </citation>
    <scope>NUCLEOTIDE SEQUENCE</scope>
    <source>
        <strain evidence="1">IBT 20477</strain>
    </source>
</reference>
<reference evidence="1" key="1">
    <citation type="submission" date="2022-11" db="EMBL/GenBank/DDBJ databases">
        <authorList>
            <person name="Petersen C."/>
        </authorList>
    </citation>
    <scope>NUCLEOTIDE SEQUENCE</scope>
    <source>
        <strain evidence="1">IBT 20477</strain>
    </source>
</reference>
<accession>A0A9W9M8P9</accession>
<evidence type="ECO:0000313" key="2">
    <source>
        <dbReference type="Proteomes" id="UP001150942"/>
    </source>
</evidence>
<comment type="caution">
    <text evidence="1">The sequence shown here is derived from an EMBL/GenBank/DDBJ whole genome shotgun (WGS) entry which is preliminary data.</text>
</comment>
<name>A0A9W9M8P9_9EURO</name>
<protein>
    <submittedName>
        <fullName evidence="1">Uncharacterized protein</fullName>
    </submittedName>
</protein>
<evidence type="ECO:0000313" key="1">
    <source>
        <dbReference type="EMBL" id="KAJ5193435.1"/>
    </source>
</evidence>
<dbReference type="OrthoDB" id="4354464at2759"/>
<organism evidence="1 2">
    <name type="scientific">Penicillium cf. viridicatum</name>
    <dbReference type="NCBI Taxonomy" id="2972119"/>
    <lineage>
        <taxon>Eukaryota</taxon>
        <taxon>Fungi</taxon>
        <taxon>Dikarya</taxon>
        <taxon>Ascomycota</taxon>
        <taxon>Pezizomycotina</taxon>
        <taxon>Eurotiomycetes</taxon>
        <taxon>Eurotiomycetidae</taxon>
        <taxon>Eurotiales</taxon>
        <taxon>Aspergillaceae</taxon>
        <taxon>Penicillium</taxon>
    </lineage>
</organism>
<dbReference type="AlphaFoldDB" id="A0A9W9M8P9"/>
<gene>
    <name evidence="1" type="ORF">N7449_009577</name>
</gene>
<keyword evidence="2" id="KW-1185">Reference proteome</keyword>